<comment type="pathway">
    <text evidence="1">Metabolic intermediate biosynthesis; chorismate biosynthesis; chorismate from D-erythrose 4-phosphate and phosphoenolpyruvate: step 4/7.</text>
</comment>
<dbReference type="PANTHER" id="PTHR21089:SF1">
    <property type="entry name" value="BIFUNCTIONAL 3-DEHYDROQUINATE DEHYDRATASE_SHIKIMATE DEHYDROGENASE, CHLOROPLASTIC"/>
    <property type="match status" value="1"/>
</dbReference>
<dbReference type="EMBL" id="JAUFPN010000199">
    <property type="protein sequence ID" value="MDN3567954.1"/>
    <property type="molecule type" value="Genomic_DNA"/>
</dbReference>
<organism evidence="5 6">
    <name type="scientific">Paeniroseomonas aquatica</name>
    <dbReference type="NCBI Taxonomy" id="373043"/>
    <lineage>
        <taxon>Bacteria</taxon>
        <taxon>Pseudomonadati</taxon>
        <taxon>Pseudomonadota</taxon>
        <taxon>Alphaproteobacteria</taxon>
        <taxon>Acetobacterales</taxon>
        <taxon>Acetobacteraceae</taxon>
        <taxon>Paeniroseomonas</taxon>
    </lineage>
</organism>
<dbReference type="Proteomes" id="UP001529369">
    <property type="component" value="Unassembled WGS sequence"/>
</dbReference>
<accession>A0ABT8ADY3</accession>
<dbReference type="InterPro" id="IPR022893">
    <property type="entry name" value="Shikimate_DH_fam"/>
</dbReference>
<evidence type="ECO:0000259" key="4">
    <source>
        <dbReference type="Pfam" id="PF08501"/>
    </source>
</evidence>
<dbReference type="RefSeq" id="WP_290320043.1">
    <property type="nucleotide sequence ID" value="NZ_JAUFPN010000199.1"/>
</dbReference>
<proteinExistence type="predicted"/>
<dbReference type="Gene3D" id="3.40.50.10860">
    <property type="entry name" value="Leucine Dehydrogenase, chain A, domain 1"/>
    <property type="match status" value="1"/>
</dbReference>
<dbReference type="SUPFAM" id="SSF51735">
    <property type="entry name" value="NAD(P)-binding Rossmann-fold domains"/>
    <property type="match status" value="1"/>
</dbReference>
<protein>
    <submittedName>
        <fullName evidence="5">Shikimate dehydrogenase</fullName>
    </submittedName>
</protein>
<dbReference type="Gene3D" id="3.40.50.720">
    <property type="entry name" value="NAD(P)-binding Rossmann-like Domain"/>
    <property type="match status" value="1"/>
</dbReference>
<keyword evidence="3" id="KW-0028">Amino-acid biosynthesis</keyword>
<dbReference type="InterPro" id="IPR036291">
    <property type="entry name" value="NAD(P)-bd_dom_sf"/>
</dbReference>
<keyword evidence="6" id="KW-1185">Reference proteome</keyword>
<evidence type="ECO:0000313" key="5">
    <source>
        <dbReference type="EMBL" id="MDN3567954.1"/>
    </source>
</evidence>
<keyword evidence="3" id="KW-0057">Aromatic amino acid biosynthesis</keyword>
<dbReference type="SUPFAM" id="SSF53223">
    <property type="entry name" value="Aminoacid dehydrogenase-like, N-terminal domain"/>
    <property type="match status" value="1"/>
</dbReference>
<gene>
    <name evidence="5" type="ORF">QWZ14_26540</name>
</gene>
<feature type="domain" description="Shikimate dehydrogenase substrate binding N-terminal" evidence="4">
    <location>
        <begin position="13"/>
        <end position="96"/>
    </location>
</feature>
<evidence type="ECO:0000256" key="1">
    <source>
        <dbReference type="ARBA" id="ARBA00004871"/>
    </source>
</evidence>
<keyword evidence="2" id="KW-0560">Oxidoreductase</keyword>
<reference evidence="6" key="1">
    <citation type="journal article" date="2019" name="Int. J. Syst. Evol. Microbiol.">
        <title>The Global Catalogue of Microorganisms (GCM) 10K type strain sequencing project: providing services to taxonomists for standard genome sequencing and annotation.</title>
        <authorList>
            <consortium name="The Broad Institute Genomics Platform"/>
            <consortium name="The Broad Institute Genome Sequencing Center for Infectious Disease"/>
            <person name="Wu L."/>
            <person name="Ma J."/>
        </authorList>
    </citation>
    <scope>NUCLEOTIDE SEQUENCE [LARGE SCALE GENOMIC DNA]</scope>
    <source>
        <strain evidence="6">CECT 7131</strain>
    </source>
</reference>
<dbReference type="InterPro" id="IPR013708">
    <property type="entry name" value="Shikimate_DH-bd_N"/>
</dbReference>
<dbReference type="InterPro" id="IPR046346">
    <property type="entry name" value="Aminoacid_DH-like_N_sf"/>
</dbReference>
<dbReference type="CDD" id="cd01065">
    <property type="entry name" value="NAD_bind_Shikimate_DH"/>
    <property type="match status" value="1"/>
</dbReference>
<name>A0ABT8ADY3_9PROT</name>
<comment type="caution">
    <text evidence="5">The sequence shown here is derived from an EMBL/GenBank/DDBJ whole genome shotgun (WGS) entry which is preliminary data.</text>
</comment>
<evidence type="ECO:0000256" key="3">
    <source>
        <dbReference type="ARBA" id="ARBA00023141"/>
    </source>
</evidence>
<evidence type="ECO:0000313" key="6">
    <source>
        <dbReference type="Proteomes" id="UP001529369"/>
    </source>
</evidence>
<dbReference type="Pfam" id="PF08501">
    <property type="entry name" value="Shikimate_dh_N"/>
    <property type="match status" value="1"/>
</dbReference>
<sequence>MPSITGAARVFAILGDPVHVVRSPAMWNAEFARLGLDAVFVPLEVPAADLAAAWAGLSRIRNLDGVVLTMPHKQAVVPWLAALGPMARLTGVANTLRRTPGGWEGDMFDGEGFVAGLRAAGHDPAGLRVLQLGCGGAGRAIAFALARAGAAALDLSDAAPGRAGALAAEVAVAFPACEARVALPDPAGHALLVNATPLGLRPGDPLPFDPGRLSALQVVADVIPNPEITPLLDAARGKGCDVVTGRAMFEGQAKLAAAYLGIAGWGG</sequence>
<evidence type="ECO:0000256" key="2">
    <source>
        <dbReference type="ARBA" id="ARBA00023002"/>
    </source>
</evidence>
<dbReference type="PANTHER" id="PTHR21089">
    <property type="entry name" value="SHIKIMATE DEHYDROGENASE"/>
    <property type="match status" value="1"/>
</dbReference>